<dbReference type="Pfam" id="PF21889">
    <property type="entry name" value="TPR1-like_2nd"/>
    <property type="match status" value="1"/>
</dbReference>
<evidence type="ECO:0000256" key="2">
    <source>
        <dbReference type="SAM" id="Phobius"/>
    </source>
</evidence>
<dbReference type="GO" id="GO:0005880">
    <property type="term" value="C:nuclear microtubule"/>
    <property type="evidence" value="ECO:0007669"/>
    <property type="project" value="TreeGrafter"/>
</dbReference>
<proteinExistence type="inferred from homology"/>
<dbReference type="PANTHER" id="PTHR31807:SF38">
    <property type="entry name" value="QWRF MOTIF-CONTAINING PROTEIN 9"/>
    <property type="match status" value="1"/>
</dbReference>
<dbReference type="InterPro" id="IPR007573">
    <property type="entry name" value="QWRF"/>
</dbReference>
<feature type="domain" description="TPR1-like CTLH-containing" evidence="3">
    <location>
        <begin position="172"/>
        <end position="211"/>
    </location>
</feature>
<comment type="caution">
    <text evidence="4">The sequence shown here is derived from an EMBL/GenBank/DDBJ whole genome shotgun (WGS) entry which is preliminary data.</text>
</comment>
<dbReference type="AlphaFoldDB" id="A0A445GHR9"/>
<protein>
    <submittedName>
        <fullName evidence="4">Protein SNOWY COTYLEDON 3</fullName>
    </submittedName>
</protein>
<evidence type="ECO:0000313" key="5">
    <source>
        <dbReference type="Proteomes" id="UP000289340"/>
    </source>
</evidence>
<name>A0A445GHR9_GLYSO</name>
<dbReference type="PANTHER" id="PTHR31807">
    <property type="entry name" value="AUGMIN FAMILY MEMBER"/>
    <property type="match status" value="1"/>
</dbReference>
<dbReference type="Pfam" id="PF04484">
    <property type="entry name" value="QWRF"/>
    <property type="match status" value="1"/>
</dbReference>
<accession>A0A445GHR9</accession>
<dbReference type="GO" id="GO:0051225">
    <property type="term" value="P:spindle assembly"/>
    <property type="evidence" value="ECO:0007669"/>
    <property type="project" value="TreeGrafter"/>
</dbReference>
<feature type="transmembrane region" description="Helical" evidence="2">
    <location>
        <begin position="498"/>
        <end position="520"/>
    </location>
</feature>
<sequence length="606" mass="67721">MFSGLDLNQEGEALTNSSECRPWGSHVTLGLQPFNLNPSLTLSSHRRVLPPLFSLTKTKPLSIYTPSKLDPSAVHGITKLSDLTPAEFRSHVYIFGQWLRLKWFFTQIIDFSGRNHRWSLFRLQPTNGHKNHIACRCIVVSEGFSADRYMAFPPSPSPHLSGLCSTPFSDPDKHDWSKAIEILVKDLKVFATFNEELFNEITQLLTLENFSLLRRLDFCDWSLSLFLLTLTPSFTLHTISKSLIHPLRCILLTCSLDATTLRSESYKTNRFEFQHEAESIASDTERVTSGSSSGEGIRGSRGLVVPARFWQKHNNHLRRQMETSSKLATSSLWSPSRGVSPSRAQNGVLSGLSSRFGGGSEPSILSFAVDVSRGKVAENRIFDAYLLRLFHNRLLQWLFVNARANAALSAQTLNAENLRESVRAKRVEFQLLKQQFKLISILKDQFYRFSSSLIAMSFCPSLCNCHFMASGFIEFYIGQSSHQTHSTFEASKTNMLRGTLFLLGSCLSYTAWFIVQGAIFNVKCMPCRTQTAIANGEFGHKSVGNRQSNWRVPIAEGAERRASPAMAVQQCVSQGQIAITIGDLPCPRIASTAGGLPLLKILVLPL</sequence>
<dbReference type="InterPro" id="IPR054080">
    <property type="entry name" value="TPR1-like_2nd"/>
</dbReference>
<reference evidence="4 5" key="1">
    <citation type="submission" date="2018-09" db="EMBL/GenBank/DDBJ databases">
        <title>A high-quality reference genome of wild soybean provides a powerful tool to mine soybean genomes.</title>
        <authorList>
            <person name="Xie M."/>
            <person name="Chung C.Y.L."/>
            <person name="Li M.-W."/>
            <person name="Wong F.-L."/>
            <person name="Chan T.-F."/>
            <person name="Lam H.-M."/>
        </authorList>
    </citation>
    <scope>NUCLEOTIDE SEQUENCE [LARGE SCALE GENOMIC DNA]</scope>
    <source>
        <strain evidence="5">cv. W05</strain>
        <tissue evidence="4">Hypocotyl of etiolated seedlings</tissue>
    </source>
</reference>
<evidence type="ECO:0000259" key="3">
    <source>
        <dbReference type="Pfam" id="PF21889"/>
    </source>
</evidence>
<evidence type="ECO:0000256" key="1">
    <source>
        <dbReference type="ARBA" id="ARBA00010016"/>
    </source>
</evidence>
<dbReference type="GO" id="GO:0008017">
    <property type="term" value="F:microtubule binding"/>
    <property type="evidence" value="ECO:0007669"/>
    <property type="project" value="TreeGrafter"/>
</dbReference>
<organism evidence="4 5">
    <name type="scientific">Glycine soja</name>
    <name type="common">Wild soybean</name>
    <dbReference type="NCBI Taxonomy" id="3848"/>
    <lineage>
        <taxon>Eukaryota</taxon>
        <taxon>Viridiplantae</taxon>
        <taxon>Streptophyta</taxon>
        <taxon>Embryophyta</taxon>
        <taxon>Tracheophyta</taxon>
        <taxon>Spermatophyta</taxon>
        <taxon>Magnoliopsida</taxon>
        <taxon>eudicotyledons</taxon>
        <taxon>Gunneridae</taxon>
        <taxon>Pentapetalae</taxon>
        <taxon>rosids</taxon>
        <taxon>fabids</taxon>
        <taxon>Fabales</taxon>
        <taxon>Fabaceae</taxon>
        <taxon>Papilionoideae</taxon>
        <taxon>50 kb inversion clade</taxon>
        <taxon>NPAAA clade</taxon>
        <taxon>indigoferoid/millettioid clade</taxon>
        <taxon>Phaseoleae</taxon>
        <taxon>Glycine</taxon>
        <taxon>Glycine subgen. Soja</taxon>
    </lineage>
</organism>
<evidence type="ECO:0000313" key="4">
    <source>
        <dbReference type="EMBL" id="RZB60723.1"/>
    </source>
</evidence>
<dbReference type="EMBL" id="QZWG01000016">
    <property type="protein sequence ID" value="RZB60723.1"/>
    <property type="molecule type" value="Genomic_DNA"/>
</dbReference>
<keyword evidence="2" id="KW-1133">Transmembrane helix</keyword>
<dbReference type="GO" id="GO:0005737">
    <property type="term" value="C:cytoplasm"/>
    <property type="evidence" value="ECO:0007669"/>
    <property type="project" value="TreeGrafter"/>
</dbReference>
<keyword evidence="2" id="KW-0812">Transmembrane</keyword>
<gene>
    <name evidence="4" type="ORF">D0Y65_043471</name>
</gene>
<keyword evidence="2" id="KW-0472">Membrane</keyword>
<comment type="similarity">
    <text evidence="1">Belongs to the QWRF family.</text>
</comment>
<dbReference type="Proteomes" id="UP000289340">
    <property type="component" value="Chromosome 16"/>
</dbReference>
<keyword evidence="5" id="KW-1185">Reference proteome</keyword>